<sequence length="341" mass="39142">MRGLIFFHRGLGRVEYQKDWLSVEQQIERLRLRGLTIDDESQAARLLNSIGYYRLTGYLYPFLETEARVDFDGRRQITVLPKYREGTRLNDAIELVDFDRSLRLAVLDGVERIEIAARMRIGHEIGRHGPFTHENPDYFDRSFTESRTDSRQPAASKHVQWLTRVKERRDGSDERFVAHFRDKYDDRMPIWALTEILELGQLSRLYQGMPQADAETVAIQFGVPNKKLMASWLSSLNYVRNVAAHHSRLFNRKLQHAPKRPKAGQISSLDHLVESDSPKAKFGTYNALAIVAYLLRSVETGTGWVPRLGALLSTFPESDSITIASMGVPAGWRDLDLWSNP</sequence>
<organism evidence="1 2">
    <name type="scientific">Corynebacterium glaucum</name>
    <dbReference type="NCBI Taxonomy" id="187491"/>
    <lineage>
        <taxon>Bacteria</taxon>
        <taxon>Bacillati</taxon>
        <taxon>Actinomycetota</taxon>
        <taxon>Actinomycetes</taxon>
        <taxon>Mycobacteriales</taxon>
        <taxon>Corynebacteriaceae</taxon>
        <taxon>Corynebacterium</taxon>
    </lineage>
</organism>
<proteinExistence type="predicted"/>
<name>A0A1Q2HY82_9CORY</name>
<dbReference type="PIRSF" id="PIRSF034934">
    <property type="entry name" value="AbiF_AbiD"/>
    <property type="match status" value="1"/>
</dbReference>
<dbReference type="Pfam" id="PF07751">
    <property type="entry name" value="Abi_2"/>
    <property type="match status" value="1"/>
</dbReference>
<dbReference type="EMBL" id="CP019688">
    <property type="protein sequence ID" value="AQQ15827.1"/>
    <property type="molecule type" value="Genomic_DNA"/>
</dbReference>
<dbReference type="InterPro" id="IPR011664">
    <property type="entry name" value="Abi_system_AbiD/AbiF-like"/>
</dbReference>
<evidence type="ECO:0000313" key="2">
    <source>
        <dbReference type="Proteomes" id="UP000217209"/>
    </source>
</evidence>
<dbReference type="AlphaFoldDB" id="A0A1Q2HY82"/>
<dbReference type="Proteomes" id="UP000217209">
    <property type="component" value="Chromosome"/>
</dbReference>
<dbReference type="InterPro" id="IPR017034">
    <property type="entry name" value="Abi_system_AbiD/AbiF"/>
</dbReference>
<gene>
    <name evidence="1" type="ORF">CGLAU_09380</name>
</gene>
<reference evidence="1 2" key="1">
    <citation type="submission" date="2016-12" db="EMBL/GenBank/DDBJ databases">
        <authorList>
            <person name="Song W.-J."/>
            <person name="Kurnit D.M."/>
        </authorList>
    </citation>
    <scope>NUCLEOTIDE SEQUENCE [LARGE SCALE GENOMIC DNA]</scope>
    <source>
        <strain evidence="1 2">DSM 30827</strain>
    </source>
</reference>
<accession>A0A1Q2HY82</accession>
<dbReference type="KEGG" id="cgv:CGLAU_09380"/>
<evidence type="ECO:0000313" key="1">
    <source>
        <dbReference type="EMBL" id="AQQ15827.1"/>
    </source>
</evidence>
<protein>
    <submittedName>
        <fullName evidence="1">Abi-like protein</fullName>
    </submittedName>
</protein>
<keyword evidence="2" id="KW-1185">Reference proteome</keyword>